<dbReference type="Pfam" id="PF01464">
    <property type="entry name" value="SLT"/>
    <property type="match status" value="1"/>
</dbReference>
<dbReference type="InterPro" id="IPR023346">
    <property type="entry name" value="Lysozyme-like_dom_sf"/>
</dbReference>
<feature type="domain" description="Transglycosylase SLT" evidence="1">
    <location>
        <begin position="47"/>
        <end position="90"/>
    </location>
</feature>
<proteinExistence type="predicted"/>
<name>A0A1M6T971_9GAMM</name>
<keyword evidence="3" id="KW-1185">Reference proteome</keyword>
<dbReference type="Gene3D" id="1.10.530.10">
    <property type="match status" value="1"/>
</dbReference>
<dbReference type="AlphaFoldDB" id="A0A1M6T971"/>
<reference evidence="3" key="1">
    <citation type="submission" date="2016-11" db="EMBL/GenBank/DDBJ databases">
        <authorList>
            <person name="Varghese N."/>
            <person name="Submissions S."/>
        </authorList>
    </citation>
    <scope>NUCLEOTIDE SEQUENCE [LARGE SCALE GENOMIC DNA]</scope>
    <source>
        <strain evidence="3">ALO Sharm</strain>
    </source>
</reference>
<protein>
    <recommendedName>
        <fullName evidence="1">Transglycosylase SLT domain-containing protein</fullName>
    </recommendedName>
</protein>
<accession>A0A1M6T971</accession>
<gene>
    <name evidence="2" type="ORF">SAMN05192556_103255</name>
</gene>
<dbReference type="Proteomes" id="UP000184248">
    <property type="component" value="Unassembled WGS sequence"/>
</dbReference>
<dbReference type="InterPro" id="IPR008258">
    <property type="entry name" value="Transglycosylase_SLT_dom_1"/>
</dbReference>
<evidence type="ECO:0000313" key="3">
    <source>
        <dbReference type="Proteomes" id="UP000184248"/>
    </source>
</evidence>
<evidence type="ECO:0000259" key="1">
    <source>
        <dbReference type="Pfam" id="PF01464"/>
    </source>
</evidence>
<dbReference type="RefSeq" id="WP_064699317.1">
    <property type="nucleotide sequence ID" value="NZ_BDEO01000006.1"/>
</dbReference>
<sequence>MQWLDHVAAIPHGAIRLAWAAHVDDAFAERVIEMCEDFGWSMDQAGHVMACIAFESGRTFSPEIQNAAGSGATGLIQFMPATARGLGTTTDELAGMTPTRQLDYVQDYFQPYHRRIRTLPDMYMAILLPKYVGEPGGSVLFSGGIAYRQNAGLDANSDGKITKDEASAKVQNMLVEGQRPANSRLIAP</sequence>
<dbReference type="EMBL" id="FRAL01000003">
    <property type="protein sequence ID" value="SHK53424.1"/>
    <property type="molecule type" value="Genomic_DNA"/>
</dbReference>
<evidence type="ECO:0000313" key="2">
    <source>
        <dbReference type="EMBL" id="SHK53424.1"/>
    </source>
</evidence>
<dbReference type="OrthoDB" id="8093300at2"/>
<dbReference type="SUPFAM" id="SSF53955">
    <property type="entry name" value="Lysozyme-like"/>
    <property type="match status" value="1"/>
</dbReference>
<organism evidence="2 3">
    <name type="scientific">Halomonas caseinilytica</name>
    <dbReference type="NCBI Taxonomy" id="438744"/>
    <lineage>
        <taxon>Bacteria</taxon>
        <taxon>Pseudomonadati</taxon>
        <taxon>Pseudomonadota</taxon>
        <taxon>Gammaproteobacteria</taxon>
        <taxon>Oceanospirillales</taxon>
        <taxon>Halomonadaceae</taxon>
        <taxon>Halomonas</taxon>
    </lineage>
</organism>